<evidence type="ECO:0000256" key="1">
    <source>
        <dbReference type="SAM" id="MobiDB-lite"/>
    </source>
</evidence>
<name>A0A7C8I6F5_9PLEO</name>
<gene>
    <name evidence="2" type="ORF">BDV95DRAFT_596370</name>
</gene>
<proteinExistence type="predicted"/>
<evidence type="ECO:0000313" key="2">
    <source>
        <dbReference type="EMBL" id="KAF2869352.1"/>
    </source>
</evidence>
<dbReference type="EMBL" id="JAADJZ010000016">
    <property type="protein sequence ID" value="KAF2869352.1"/>
    <property type="molecule type" value="Genomic_DNA"/>
</dbReference>
<protein>
    <submittedName>
        <fullName evidence="2">Uncharacterized protein</fullName>
    </submittedName>
</protein>
<organism evidence="2 3">
    <name type="scientific">Massariosphaeria phaeospora</name>
    <dbReference type="NCBI Taxonomy" id="100035"/>
    <lineage>
        <taxon>Eukaryota</taxon>
        <taxon>Fungi</taxon>
        <taxon>Dikarya</taxon>
        <taxon>Ascomycota</taxon>
        <taxon>Pezizomycotina</taxon>
        <taxon>Dothideomycetes</taxon>
        <taxon>Pleosporomycetidae</taxon>
        <taxon>Pleosporales</taxon>
        <taxon>Pleosporales incertae sedis</taxon>
        <taxon>Massariosphaeria</taxon>
    </lineage>
</organism>
<evidence type="ECO:0000313" key="3">
    <source>
        <dbReference type="Proteomes" id="UP000481861"/>
    </source>
</evidence>
<accession>A0A7C8I6F5</accession>
<sequence>MTAKAKGVQTRVAAGWGQNRTDVKGEKIKARSAKEKAELTGAIVISRVAQRGVWREIGHAMRLALINVHAGVLNTRTTRSLPAGWGTELHAMYAPQVSMAEAVKSTLSEEEPNVGEVTRVERREPRVADVQLMRREVMRFQSQVATTLQRGPNNGNGSGVVVAGCRLALMHRSSRLLGADSRAPDWLFGMLYVAADRTPVVQRGPTCAGQSICVCANTFERKGRYNQFAVVGVAAERSRPRESQKGCKQRAQVQSSSHRRAAHLGNLEMKP</sequence>
<reference evidence="2 3" key="1">
    <citation type="submission" date="2020-01" db="EMBL/GenBank/DDBJ databases">
        <authorList>
            <consortium name="DOE Joint Genome Institute"/>
            <person name="Haridas S."/>
            <person name="Albert R."/>
            <person name="Binder M."/>
            <person name="Bloem J."/>
            <person name="Labutti K."/>
            <person name="Salamov A."/>
            <person name="Andreopoulos B."/>
            <person name="Baker S.E."/>
            <person name="Barry K."/>
            <person name="Bills G."/>
            <person name="Bluhm B.H."/>
            <person name="Cannon C."/>
            <person name="Castanera R."/>
            <person name="Culley D.E."/>
            <person name="Daum C."/>
            <person name="Ezra D."/>
            <person name="Gonzalez J.B."/>
            <person name="Henrissat B."/>
            <person name="Kuo A."/>
            <person name="Liang C."/>
            <person name="Lipzen A."/>
            <person name="Lutzoni F."/>
            <person name="Magnuson J."/>
            <person name="Mondo S."/>
            <person name="Nolan M."/>
            <person name="Ohm R."/>
            <person name="Pangilinan J."/>
            <person name="Park H.-J.H."/>
            <person name="Ramirez L."/>
            <person name="Alfaro M."/>
            <person name="Sun H."/>
            <person name="Tritt A."/>
            <person name="Yoshinaga Y."/>
            <person name="Zwiers L.-H.L."/>
            <person name="Turgeon B.G."/>
            <person name="Goodwin S.B."/>
            <person name="Spatafora J.W."/>
            <person name="Crous P.W."/>
            <person name="Grigoriev I.V."/>
        </authorList>
    </citation>
    <scope>NUCLEOTIDE SEQUENCE [LARGE SCALE GENOMIC DNA]</scope>
    <source>
        <strain evidence="2 3">CBS 611.86</strain>
    </source>
</reference>
<comment type="caution">
    <text evidence="2">The sequence shown here is derived from an EMBL/GenBank/DDBJ whole genome shotgun (WGS) entry which is preliminary data.</text>
</comment>
<dbReference type="Proteomes" id="UP000481861">
    <property type="component" value="Unassembled WGS sequence"/>
</dbReference>
<feature type="region of interest" description="Disordered" evidence="1">
    <location>
        <begin position="239"/>
        <end position="271"/>
    </location>
</feature>
<dbReference type="AlphaFoldDB" id="A0A7C8I6F5"/>
<keyword evidence="3" id="KW-1185">Reference proteome</keyword>